<dbReference type="FunFam" id="2.60.120.380:FF:000003">
    <property type="entry name" value="Calpain 5"/>
    <property type="match status" value="1"/>
</dbReference>
<dbReference type="SUPFAM" id="SSF54001">
    <property type="entry name" value="Cysteine proteinases"/>
    <property type="match status" value="1"/>
</dbReference>
<evidence type="ECO:0000313" key="8">
    <source>
        <dbReference type="EMBL" id="ESO02773.1"/>
    </source>
</evidence>
<dbReference type="STRING" id="6412.T1EFK4"/>
<dbReference type="GO" id="GO:0004198">
    <property type="term" value="F:calcium-dependent cysteine-type endopeptidase activity"/>
    <property type="evidence" value="ECO:0000318"/>
    <property type="project" value="GO_Central"/>
</dbReference>
<dbReference type="SUPFAM" id="SSF49758">
    <property type="entry name" value="Calpain large subunit, middle domain (domain III)"/>
    <property type="match status" value="1"/>
</dbReference>
<dbReference type="AlphaFoldDB" id="T1EFK4"/>
<dbReference type="SMART" id="SM00230">
    <property type="entry name" value="CysPc"/>
    <property type="match status" value="1"/>
</dbReference>
<dbReference type="KEGG" id="hro:HELRODRAFT_112487"/>
<keyword evidence="4 6" id="KW-0788">Thiol protease</keyword>
<evidence type="ECO:0000256" key="4">
    <source>
        <dbReference type="ARBA" id="ARBA00022807"/>
    </source>
</evidence>
<keyword evidence="10" id="KW-1185">Reference proteome</keyword>
<proteinExistence type="inferred from homology"/>
<evidence type="ECO:0000259" key="7">
    <source>
        <dbReference type="PROSITE" id="PS50203"/>
    </source>
</evidence>
<dbReference type="CTD" id="20195356"/>
<dbReference type="RefSeq" id="XP_009018987.1">
    <property type="nucleotide sequence ID" value="XM_009020739.1"/>
</dbReference>
<dbReference type="Pfam" id="PF01067">
    <property type="entry name" value="Calpain_III"/>
    <property type="match status" value="1"/>
</dbReference>
<feature type="domain" description="Calpain catalytic" evidence="7">
    <location>
        <begin position="29"/>
        <end position="347"/>
    </location>
</feature>
<dbReference type="OMA" id="ICCTIEA"/>
<name>T1EFK4_HELRO</name>
<feature type="active site" evidence="5 6">
    <location>
        <position position="288"/>
    </location>
</feature>
<dbReference type="Pfam" id="PF00648">
    <property type="entry name" value="Peptidase_C2"/>
    <property type="match status" value="1"/>
</dbReference>
<gene>
    <name evidence="9" type="primary">20195356</name>
    <name evidence="8" type="ORF">HELRODRAFT_112487</name>
</gene>
<dbReference type="GO" id="GO:0005737">
    <property type="term" value="C:cytoplasm"/>
    <property type="evidence" value="ECO:0000318"/>
    <property type="project" value="GO_Central"/>
</dbReference>
<dbReference type="InterPro" id="IPR036213">
    <property type="entry name" value="Calpain_III_sf"/>
</dbReference>
<dbReference type="PROSITE" id="PS00139">
    <property type="entry name" value="THIOL_PROTEASE_CYS"/>
    <property type="match status" value="1"/>
</dbReference>
<dbReference type="PROSITE" id="PS50203">
    <property type="entry name" value="CALPAIN_CAT"/>
    <property type="match status" value="1"/>
</dbReference>
<evidence type="ECO:0000313" key="10">
    <source>
        <dbReference type="Proteomes" id="UP000015101"/>
    </source>
</evidence>
<protein>
    <recommendedName>
        <fullName evidence="7">Calpain catalytic domain-containing protein</fullName>
    </recommendedName>
</protein>
<dbReference type="InterPro" id="IPR022683">
    <property type="entry name" value="Calpain_III"/>
</dbReference>
<dbReference type="InterPro" id="IPR038765">
    <property type="entry name" value="Papain-like_cys_pep_sf"/>
</dbReference>
<evidence type="ECO:0000313" key="9">
    <source>
        <dbReference type="EnsemblMetazoa" id="HelroP112487"/>
    </source>
</evidence>
<dbReference type="InterPro" id="IPR000169">
    <property type="entry name" value="Pept_cys_AS"/>
</dbReference>
<evidence type="ECO:0000256" key="1">
    <source>
        <dbReference type="ARBA" id="ARBA00007623"/>
    </source>
</evidence>
<dbReference type="HOGENOM" id="CLU_010982_3_2_1"/>
<dbReference type="EnsemblMetazoa" id="HelroT112487">
    <property type="protein sequence ID" value="HelroP112487"/>
    <property type="gene ID" value="HelroG112487"/>
</dbReference>
<keyword evidence="3 6" id="KW-0378">Hydrolase</keyword>
<reference evidence="9" key="3">
    <citation type="submission" date="2015-06" db="UniProtKB">
        <authorList>
            <consortium name="EnsemblMetazoa"/>
        </authorList>
    </citation>
    <scope>IDENTIFICATION</scope>
</reference>
<accession>T1EFK4</accession>
<dbReference type="CDD" id="cd00044">
    <property type="entry name" value="CysPc"/>
    <property type="match status" value="1"/>
</dbReference>
<dbReference type="PRINTS" id="PR00704">
    <property type="entry name" value="CALPAIN"/>
</dbReference>
<dbReference type="InterPro" id="IPR022684">
    <property type="entry name" value="Calpain_cysteine_protease"/>
</dbReference>
<dbReference type="EMBL" id="AMQM01004841">
    <property type="status" value="NOT_ANNOTATED_CDS"/>
    <property type="molecule type" value="Genomic_DNA"/>
</dbReference>
<dbReference type="EMBL" id="KB096716">
    <property type="protein sequence ID" value="ESO02773.1"/>
    <property type="molecule type" value="Genomic_DNA"/>
</dbReference>
<dbReference type="Gene3D" id="2.60.120.380">
    <property type="match status" value="1"/>
</dbReference>
<dbReference type="SMART" id="SM00720">
    <property type="entry name" value="calpain_III"/>
    <property type="match status" value="1"/>
</dbReference>
<feature type="active site" evidence="5 6">
    <location>
        <position position="84"/>
    </location>
</feature>
<feature type="active site" evidence="5 6">
    <location>
        <position position="255"/>
    </location>
</feature>
<dbReference type="GeneID" id="20195356"/>
<reference evidence="10" key="1">
    <citation type="submission" date="2012-12" db="EMBL/GenBank/DDBJ databases">
        <authorList>
            <person name="Hellsten U."/>
            <person name="Grimwood J."/>
            <person name="Chapman J.A."/>
            <person name="Shapiro H."/>
            <person name="Aerts A."/>
            <person name="Otillar R.P."/>
            <person name="Terry A.Y."/>
            <person name="Boore J.L."/>
            <person name="Simakov O."/>
            <person name="Marletaz F."/>
            <person name="Cho S.-J."/>
            <person name="Edsinger-Gonzales E."/>
            <person name="Havlak P."/>
            <person name="Kuo D.-H."/>
            <person name="Larsson T."/>
            <person name="Lv J."/>
            <person name="Arendt D."/>
            <person name="Savage R."/>
            <person name="Osoegawa K."/>
            <person name="de Jong P."/>
            <person name="Lindberg D.R."/>
            <person name="Seaver E.C."/>
            <person name="Weisblat D.A."/>
            <person name="Putnam N.H."/>
            <person name="Grigoriev I.V."/>
            <person name="Rokhsar D.S."/>
        </authorList>
    </citation>
    <scope>NUCLEOTIDE SEQUENCE</scope>
</reference>
<dbReference type="InterPro" id="IPR022682">
    <property type="entry name" value="Calpain_domain_III"/>
</dbReference>
<dbReference type="InterPro" id="IPR001300">
    <property type="entry name" value="Peptidase_C2_calpain_cat"/>
</dbReference>
<dbReference type="FunFam" id="3.90.70.10:FF:000114">
    <property type="entry name" value="Calpain a"/>
    <property type="match status" value="1"/>
</dbReference>
<evidence type="ECO:0000256" key="3">
    <source>
        <dbReference type="ARBA" id="ARBA00022801"/>
    </source>
</evidence>
<evidence type="ECO:0000256" key="5">
    <source>
        <dbReference type="PIRSR" id="PIRSR622684-1"/>
    </source>
</evidence>
<evidence type="ECO:0000256" key="6">
    <source>
        <dbReference type="PROSITE-ProRule" id="PRU00239"/>
    </source>
</evidence>
<organism evidence="9 10">
    <name type="scientific">Helobdella robusta</name>
    <name type="common">Californian leech</name>
    <dbReference type="NCBI Taxonomy" id="6412"/>
    <lineage>
        <taxon>Eukaryota</taxon>
        <taxon>Metazoa</taxon>
        <taxon>Spiralia</taxon>
        <taxon>Lophotrochozoa</taxon>
        <taxon>Annelida</taxon>
        <taxon>Clitellata</taxon>
        <taxon>Hirudinea</taxon>
        <taxon>Rhynchobdellida</taxon>
        <taxon>Glossiphoniidae</taxon>
        <taxon>Helobdella</taxon>
    </lineage>
</organism>
<comment type="similarity">
    <text evidence="1">Belongs to the peptidase C2 family.</text>
</comment>
<sequence length="495" mass="56474">MGIFGSDDVHFKNQKYHALRKQAQTSGVLFQDPEFPPSSQSISKNGNLGRNIEWKRPKEICSDPKLVVDGISSQDLIQGELGNCWLVAACCCLAIDKSVWSQVIPDVKDQEWDAKQPEKYAGIFHFRFWRYGVWTDVVIDDLLPCRRGQLVYLRSKAQNEFWSPLLEKAYAKLIGSYEALDGGELSEALEDFTGGVSETFNLQEEKYFQDVNKKEEFFEWLERQLSDHALMAAAIPAVTKDDMEKATDTGLVMGHAYSITAIKKVGMKGTGLFSFLKREKLAMIRLRNPWGGSEWKGAFSDGSEEWSKITSKERSNIGLTFDEDGEFWMTFDDFVTNFINLAVCHMLNLSLFSLQKRWHASTLDGEWSTPNRAGGCINNRESFLENPQFAFSMTDDENEVILVLTQKDTKEKNAERSVIGFTILKVEENRRFRLHTITTVIQSSVFRNSRSVLLRRKLERGRYVVVSCKFDPGQTGAFLMRFFLGCNARALYVSQ</sequence>
<dbReference type="OrthoDB" id="424753at2759"/>
<dbReference type="PANTHER" id="PTHR10183">
    <property type="entry name" value="CALPAIN"/>
    <property type="match status" value="1"/>
</dbReference>
<keyword evidence="2 6" id="KW-0645">Protease</keyword>
<dbReference type="Gene3D" id="3.90.70.10">
    <property type="entry name" value="Cysteine proteinases"/>
    <property type="match status" value="1"/>
</dbReference>
<dbReference type="Proteomes" id="UP000015101">
    <property type="component" value="Unassembled WGS sequence"/>
</dbReference>
<dbReference type="InParanoid" id="T1EFK4"/>
<dbReference type="eggNOG" id="KOG0045">
    <property type="taxonomic scope" value="Eukaryota"/>
</dbReference>
<reference evidence="8 10" key="2">
    <citation type="journal article" date="2013" name="Nature">
        <title>Insights into bilaterian evolution from three spiralian genomes.</title>
        <authorList>
            <person name="Simakov O."/>
            <person name="Marletaz F."/>
            <person name="Cho S.J."/>
            <person name="Edsinger-Gonzales E."/>
            <person name="Havlak P."/>
            <person name="Hellsten U."/>
            <person name="Kuo D.H."/>
            <person name="Larsson T."/>
            <person name="Lv J."/>
            <person name="Arendt D."/>
            <person name="Savage R."/>
            <person name="Osoegawa K."/>
            <person name="de Jong P."/>
            <person name="Grimwood J."/>
            <person name="Chapman J.A."/>
            <person name="Shapiro H."/>
            <person name="Aerts A."/>
            <person name="Otillar R.P."/>
            <person name="Terry A.Y."/>
            <person name="Boore J.L."/>
            <person name="Grigoriev I.V."/>
            <person name="Lindberg D.R."/>
            <person name="Seaver E.C."/>
            <person name="Weisblat D.A."/>
            <person name="Putnam N.H."/>
            <person name="Rokhsar D.S."/>
        </authorList>
    </citation>
    <scope>NUCLEOTIDE SEQUENCE</scope>
</reference>
<dbReference type="GO" id="GO:0006508">
    <property type="term" value="P:proteolysis"/>
    <property type="evidence" value="ECO:0000318"/>
    <property type="project" value="GO_Central"/>
</dbReference>
<dbReference type="PANTHER" id="PTHR10183:SF379">
    <property type="entry name" value="CALPAIN-5"/>
    <property type="match status" value="1"/>
</dbReference>
<evidence type="ECO:0000256" key="2">
    <source>
        <dbReference type="ARBA" id="ARBA00022670"/>
    </source>
</evidence>